<accession>A0A0C9QUV6</accession>
<dbReference type="Proteomes" id="UP000694866">
    <property type="component" value="Unplaced"/>
</dbReference>
<dbReference type="RefSeq" id="XP_011300942.1">
    <property type="nucleotide sequence ID" value="XM_011302640.1"/>
</dbReference>
<name>A0A0C9QUV6_9HYME</name>
<dbReference type="EMBL" id="GBYB01007539">
    <property type="protein sequence ID" value="JAG77306.1"/>
    <property type="molecule type" value="Transcribed_RNA"/>
</dbReference>
<reference evidence="4" key="2">
    <citation type="submission" date="2025-04" db="UniProtKB">
        <authorList>
            <consortium name="RefSeq"/>
        </authorList>
    </citation>
    <scope>IDENTIFICATION</scope>
    <source>
        <strain evidence="4">USDA-PBARC FA_bdor</strain>
        <tissue evidence="4">Whole organism</tissue>
    </source>
</reference>
<dbReference type="AlphaFoldDB" id="A0A0C9QUV6"/>
<evidence type="ECO:0000313" key="2">
    <source>
        <dbReference type="EMBL" id="JAG77306.1"/>
    </source>
</evidence>
<feature type="compositionally biased region" description="Acidic residues" evidence="1">
    <location>
        <begin position="247"/>
        <end position="256"/>
    </location>
</feature>
<evidence type="ECO:0000313" key="4">
    <source>
        <dbReference type="RefSeq" id="XP_011300942.1"/>
    </source>
</evidence>
<feature type="region of interest" description="Disordered" evidence="1">
    <location>
        <begin position="116"/>
        <end position="191"/>
    </location>
</feature>
<feature type="compositionally biased region" description="Acidic residues" evidence="1">
    <location>
        <begin position="173"/>
        <end position="187"/>
    </location>
</feature>
<feature type="region of interest" description="Disordered" evidence="1">
    <location>
        <begin position="225"/>
        <end position="256"/>
    </location>
</feature>
<feature type="region of interest" description="Disordered" evidence="1">
    <location>
        <begin position="24"/>
        <end position="82"/>
    </location>
</feature>
<keyword evidence="3" id="KW-1185">Reference proteome</keyword>
<gene>
    <name evidence="4" type="primary">LOC105265239</name>
    <name evidence="2" type="ORF">g.58274</name>
</gene>
<evidence type="ECO:0000313" key="3">
    <source>
        <dbReference type="Proteomes" id="UP000694866"/>
    </source>
</evidence>
<sequence length="314" mass="34165">MSCDHSDPTSLSKVCQINCKIGSSTSEDKKHSLSPESLSPKRDGSATGAKPKRKSRGARRRLNAMMSNVSLHFSDTDSEDELSVVKTKIRNQSPSSRALNGEIPPPVIEVTLETAEGEPGDSHWNGMGGGSPVSDRRSSFGENLTDVDEIYFDDPKPDGKGLNIPDQVPQGETDVEDMSNDEGETDEPILITAPQIDILREFGGGTITTKEGDGPFSVEVRNQMSFDEGDEPRERGKIELYPQGPDTDSENVDVSDDEPEIAGACAQRDLMDFDLLAASQIFMKNLNKTDNALTVPDQYEDGISDSHTDIEDID</sequence>
<dbReference type="KEGG" id="fas:105265239"/>
<reference evidence="2" key="1">
    <citation type="submission" date="2015-01" db="EMBL/GenBank/DDBJ databases">
        <title>Transcriptome Assembly of Fopius arisanus.</title>
        <authorList>
            <person name="Geib S."/>
        </authorList>
    </citation>
    <scope>NUCLEOTIDE SEQUENCE</scope>
</reference>
<feature type="compositionally biased region" description="Basic residues" evidence="1">
    <location>
        <begin position="50"/>
        <end position="62"/>
    </location>
</feature>
<protein>
    <submittedName>
        <fullName evidence="2 4">Uncharacterized protein</fullName>
    </submittedName>
</protein>
<dbReference type="GeneID" id="105265239"/>
<proteinExistence type="predicted"/>
<dbReference type="OrthoDB" id="7686871at2759"/>
<evidence type="ECO:0000256" key="1">
    <source>
        <dbReference type="SAM" id="MobiDB-lite"/>
    </source>
</evidence>
<feature type="compositionally biased region" description="Basic and acidic residues" evidence="1">
    <location>
        <begin position="26"/>
        <end position="44"/>
    </location>
</feature>
<organism evidence="2">
    <name type="scientific">Fopius arisanus</name>
    <dbReference type="NCBI Taxonomy" id="64838"/>
    <lineage>
        <taxon>Eukaryota</taxon>
        <taxon>Metazoa</taxon>
        <taxon>Ecdysozoa</taxon>
        <taxon>Arthropoda</taxon>
        <taxon>Hexapoda</taxon>
        <taxon>Insecta</taxon>
        <taxon>Pterygota</taxon>
        <taxon>Neoptera</taxon>
        <taxon>Endopterygota</taxon>
        <taxon>Hymenoptera</taxon>
        <taxon>Apocrita</taxon>
        <taxon>Ichneumonoidea</taxon>
        <taxon>Braconidae</taxon>
        <taxon>Opiinae</taxon>
        <taxon>Fopius</taxon>
    </lineage>
</organism>
<accession>A0A9R1TYU4</accession>